<feature type="domain" description="Fibronectin type-III" evidence="2">
    <location>
        <begin position="1"/>
        <end position="62"/>
    </location>
</feature>
<organism evidence="3 4">
    <name type="scientific">Dreissena polymorpha</name>
    <name type="common">Zebra mussel</name>
    <name type="synonym">Mytilus polymorpha</name>
    <dbReference type="NCBI Taxonomy" id="45954"/>
    <lineage>
        <taxon>Eukaryota</taxon>
        <taxon>Metazoa</taxon>
        <taxon>Spiralia</taxon>
        <taxon>Lophotrochozoa</taxon>
        <taxon>Mollusca</taxon>
        <taxon>Bivalvia</taxon>
        <taxon>Autobranchia</taxon>
        <taxon>Heteroconchia</taxon>
        <taxon>Euheterodonta</taxon>
        <taxon>Imparidentia</taxon>
        <taxon>Neoheterodontei</taxon>
        <taxon>Myida</taxon>
        <taxon>Dreissenoidea</taxon>
        <taxon>Dreissenidae</taxon>
        <taxon>Dreissena</taxon>
    </lineage>
</organism>
<dbReference type="EMBL" id="JAIWYP010000015">
    <property type="protein sequence ID" value="KAH3704428.1"/>
    <property type="molecule type" value="Genomic_DNA"/>
</dbReference>
<comment type="caution">
    <text evidence="3">The sequence shown here is derived from an EMBL/GenBank/DDBJ whole genome shotgun (WGS) entry which is preliminary data.</text>
</comment>
<sequence length="209" mass="23157">MYKEKGRGSWMEKQINDTGEKEMNFTIIDLTPSSEYIAFMISHSIIGSSGSTENITFTTSQLDGESEMRSNTGSVAGGVVGGLVGLLVIMLLVVILRKYDMKCTCVRKKESTSKALNIYETPKDALRNNGIYENSQALRQNDHDSIGAGDGNTLDSNAYEITVGGESDFHHYSELRRQPHNDITHEYENTSVQCDKGKAVYVNTKFGYS</sequence>
<dbReference type="PROSITE" id="PS50853">
    <property type="entry name" value="FN3"/>
    <property type="match status" value="1"/>
</dbReference>
<name>A0A9D3YUJ5_DREPO</name>
<dbReference type="InterPro" id="IPR013783">
    <property type="entry name" value="Ig-like_fold"/>
</dbReference>
<evidence type="ECO:0000256" key="1">
    <source>
        <dbReference type="SAM" id="Phobius"/>
    </source>
</evidence>
<dbReference type="Gene3D" id="2.60.40.10">
    <property type="entry name" value="Immunoglobulins"/>
    <property type="match status" value="1"/>
</dbReference>
<evidence type="ECO:0000313" key="4">
    <source>
        <dbReference type="Proteomes" id="UP000828390"/>
    </source>
</evidence>
<dbReference type="SUPFAM" id="SSF49265">
    <property type="entry name" value="Fibronectin type III"/>
    <property type="match status" value="1"/>
</dbReference>
<keyword evidence="4" id="KW-1185">Reference proteome</keyword>
<dbReference type="InterPro" id="IPR036116">
    <property type="entry name" value="FN3_sf"/>
</dbReference>
<keyword evidence="1" id="KW-0812">Transmembrane</keyword>
<keyword evidence="1" id="KW-1133">Transmembrane helix</keyword>
<evidence type="ECO:0000259" key="2">
    <source>
        <dbReference type="PROSITE" id="PS50853"/>
    </source>
</evidence>
<dbReference type="AlphaFoldDB" id="A0A9D3YUJ5"/>
<gene>
    <name evidence="3" type="ORF">DPMN_079484</name>
</gene>
<reference evidence="3" key="2">
    <citation type="submission" date="2020-11" db="EMBL/GenBank/DDBJ databases">
        <authorList>
            <person name="McCartney M.A."/>
            <person name="Auch B."/>
            <person name="Kono T."/>
            <person name="Mallez S."/>
            <person name="Becker A."/>
            <person name="Gohl D.M."/>
            <person name="Silverstein K.A.T."/>
            <person name="Koren S."/>
            <person name="Bechman K.B."/>
            <person name="Herman A."/>
            <person name="Abrahante J.E."/>
            <person name="Garbe J."/>
        </authorList>
    </citation>
    <scope>NUCLEOTIDE SEQUENCE</scope>
    <source>
        <strain evidence="3">Duluth1</strain>
        <tissue evidence="3">Whole animal</tissue>
    </source>
</reference>
<proteinExistence type="predicted"/>
<keyword evidence="1" id="KW-0472">Membrane</keyword>
<protein>
    <recommendedName>
        <fullName evidence="2">Fibronectin type-III domain-containing protein</fullName>
    </recommendedName>
</protein>
<dbReference type="InterPro" id="IPR003961">
    <property type="entry name" value="FN3_dom"/>
</dbReference>
<accession>A0A9D3YUJ5</accession>
<dbReference type="Proteomes" id="UP000828390">
    <property type="component" value="Unassembled WGS sequence"/>
</dbReference>
<evidence type="ECO:0000313" key="3">
    <source>
        <dbReference type="EMBL" id="KAH3704428.1"/>
    </source>
</evidence>
<feature type="transmembrane region" description="Helical" evidence="1">
    <location>
        <begin position="75"/>
        <end position="96"/>
    </location>
</feature>
<reference evidence="3" key="1">
    <citation type="journal article" date="2019" name="bioRxiv">
        <title>The Genome of the Zebra Mussel, Dreissena polymorpha: A Resource for Invasive Species Research.</title>
        <authorList>
            <person name="McCartney M.A."/>
            <person name="Auch B."/>
            <person name="Kono T."/>
            <person name="Mallez S."/>
            <person name="Zhang Y."/>
            <person name="Obille A."/>
            <person name="Becker A."/>
            <person name="Abrahante J.E."/>
            <person name="Garbe J."/>
            <person name="Badalamenti J.P."/>
            <person name="Herman A."/>
            <person name="Mangelson H."/>
            <person name="Liachko I."/>
            <person name="Sullivan S."/>
            <person name="Sone E.D."/>
            <person name="Koren S."/>
            <person name="Silverstein K.A.T."/>
            <person name="Beckman K.B."/>
            <person name="Gohl D.M."/>
        </authorList>
    </citation>
    <scope>NUCLEOTIDE SEQUENCE</scope>
    <source>
        <strain evidence="3">Duluth1</strain>
        <tissue evidence="3">Whole animal</tissue>
    </source>
</reference>